<evidence type="ECO:0000256" key="5">
    <source>
        <dbReference type="ARBA" id="ARBA00022605"/>
    </source>
</evidence>
<evidence type="ECO:0000256" key="6">
    <source>
        <dbReference type="ARBA" id="ARBA00023102"/>
    </source>
</evidence>
<keyword evidence="11" id="KW-1185">Reference proteome</keyword>
<dbReference type="InterPro" id="IPR020565">
    <property type="entry name" value="ImidazoleglycerP_deHydtase_CS"/>
</dbReference>
<dbReference type="GO" id="GO:0004424">
    <property type="term" value="F:imidazoleglycerol-phosphate dehydratase activity"/>
    <property type="evidence" value="ECO:0007669"/>
    <property type="project" value="UniProtKB-EC"/>
</dbReference>
<comment type="similarity">
    <text evidence="3 8">Belongs to the imidazoleglycerol-phosphate dehydratase family.</text>
</comment>
<evidence type="ECO:0000256" key="7">
    <source>
        <dbReference type="ARBA" id="ARBA00023239"/>
    </source>
</evidence>
<evidence type="ECO:0000256" key="8">
    <source>
        <dbReference type="RuleBase" id="RU000598"/>
    </source>
</evidence>
<evidence type="ECO:0000313" key="10">
    <source>
        <dbReference type="EMBL" id="KAL3764491.1"/>
    </source>
</evidence>
<feature type="region of interest" description="Disordered" evidence="9">
    <location>
        <begin position="277"/>
        <end position="301"/>
    </location>
</feature>
<comment type="pathway">
    <text evidence="2 8">Amino-acid biosynthesis; L-histidine biosynthesis; L-histidine from 5-phospho-alpha-D-ribose 1-diphosphate: step 6/9.</text>
</comment>
<dbReference type="PROSITE" id="PS00954">
    <property type="entry name" value="IGP_DEHYDRATASE_1"/>
    <property type="match status" value="1"/>
</dbReference>
<feature type="compositionally biased region" description="Basic and acidic residues" evidence="9">
    <location>
        <begin position="62"/>
        <end position="77"/>
    </location>
</feature>
<dbReference type="GO" id="GO:0000105">
    <property type="term" value="P:L-histidine biosynthetic process"/>
    <property type="evidence" value="ECO:0007669"/>
    <property type="project" value="UniProtKB-KW"/>
</dbReference>
<dbReference type="Proteomes" id="UP001530315">
    <property type="component" value="Unassembled WGS sequence"/>
</dbReference>
<reference evidence="10 11" key="1">
    <citation type="submission" date="2024-10" db="EMBL/GenBank/DDBJ databases">
        <title>Updated reference genomes for cyclostephanoid diatoms.</title>
        <authorList>
            <person name="Roberts W.R."/>
            <person name="Alverson A.J."/>
        </authorList>
    </citation>
    <scope>NUCLEOTIDE SEQUENCE [LARGE SCALE GENOMIC DNA]</scope>
    <source>
        <strain evidence="10 11">AJA276-08</strain>
    </source>
</reference>
<keyword evidence="6 8" id="KW-0368">Histidine biosynthesis</keyword>
<sequence>MTKKFAVTDVSCLDVSRSTHPISTGIGYLDHMIDQLNSHAQVGVSVTVVVVDDDREEDDDGDGRGRTRHDRANRYATEDQSELTSLVGSALGERLRILLSTAVDPGSKDGRRSSRFRCPLDEALVECTLATTTTTSEDDDGGGRLVDFTLPPYGMYPPDVGRSRIGELETDNVRTFFDSLARSSGLAMSLRKVRGDNGHHVVESAFKAFSRALRNLLDGTDAYDARYDPVANEAAWWGGHSSDAMISGCGGKTGRTGTVERSTRETSISVRIRLSDGVPHLDDDDDDDDDGGGATEGDPVVGVDTGLKTLDRFVSVLAREARMSVDVRCTGDLYVDDHHTSEDVAIALGQALDEALGTRAGLNRMWCAVGAHGEDSRSILPVSRNEIFVSIAELVVQTHARRPLQTSSFFYIDAEVEVTMDLSNRPHVIHDLFRSTSEEYAGDMSVEMIVHALESLATNSKSTVHIVERKVGTSALETSLATAMAYGRALRMCGAVDPRRAGTIASSKGTLSV</sequence>
<feature type="compositionally biased region" description="Acidic residues" evidence="9">
    <location>
        <begin position="282"/>
        <end position="291"/>
    </location>
</feature>
<organism evidence="10 11">
    <name type="scientific">Stephanodiscus triporus</name>
    <dbReference type="NCBI Taxonomy" id="2934178"/>
    <lineage>
        <taxon>Eukaryota</taxon>
        <taxon>Sar</taxon>
        <taxon>Stramenopiles</taxon>
        <taxon>Ochrophyta</taxon>
        <taxon>Bacillariophyta</taxon>
        <taxon>Coscinodiscophyceae</taxon>
        <taxon>Thalassiosirophycidae</taxon>
        <taxon>Stephanodiscales</taxon>
        <taxon>Stephanodiscaceae</taxon>
        <taxon>Stephanodiscus</taxon>
    </lineage>
</organism>
<dbReference type="InterPro" id="IPR000807">
    <property type="entry name" value="ImidazoleglycerolP_deHydtase"/>
</dbReference>
<dbReference type="PROSITE" id="PS00955">
    <property type="entry name" value="IGP_DEHYDRATASE_2"/>
    <property type="match status" value="1"/>
</dbReference>
<dbReference type="Pfam" id="PF00475">
    <property type="entry name" value="IGPD"/>
    <property type="match status" value="2"/>
</dbReference>
<protein>
    <recommendedName>
        <fullName evidence="4 8">Imidazoleglycerol-phosphate dehydratase</fullName>
        <ecNumber evidence="4 8">4.2.1.19</ecNumber>
    </recommendedName>
</protein>
<evidence type="ECO:0000256" key="4">
    <source>
        <dbReference type="ARBA" id="ARBA00012075"/>
    </source>
</evidence>
<accession>A0ABD3MK78</accession>
<evidence type="ECO:0000256" key="3">
    <source>
        <dbReference type="ARBA" id="ARBA00007481"/>
    </source>
</evidence>
<dbReference type="PANTHER" id="PTHR23133:SF2">
    <property type="entry name" value="IMIDAZOLEGLYCEROL-PHOSPHATE DEHYDRATASE"/>
    <property type="match status" value="1"/>
</dbReference>
<keyword evidence="7 8" id="KW-0456">Lyase</keyword>
<dbReference type="Gene3D" id="3.30.230.40">
    <property type="entry name" value="Imidazole glycerol phosphate dehydratase, domain 1"/>
    <property type="match status" value="4"/>
</dbReference>
<comment type="caution">
    <text evidence="10">The sequence shown here is derived from an EMBL/GenBank/DDBJ whole genome shotgun (WGS) entry which is preliminary data.</text>
</comment>
<name>A0ABD3MK78_9STRA</name>
<gene>
    <name evidence="10" type="ORF">ACHAW5_004754</name>
</gene>
<keyword evidence="5" id="KW-0028">Amino-acid biosynthesis</keyword>
<dbReference type="PANTHER" id="PTHR23133">
    <property type="entry name" value="IMIDAZOLEGLYCEROL-PHOSPHATE DEHYDRATASE HIS7"/>
    <property type="match status" value="1"/>
</dbReference>
<dbReference type="EC" id="4.2.1.19" evidence="4 8"/>
<dbReference type="AlphaFoldDB" id="A0ABD3MK78"/>
<dbReference type="SUPFAM" id="SSF54211">
    <property type="entry name" value="Ribosomal protein S5 domain 2-like"/>
    <property type="match status" value="3"/>
</dbReference>
<dbReference type="InterPro" id="IPR020568">
    <property type="entry name" value="Ribosomal_Su5_D2-typ_SF"/>
</dbReference>
<feature type="region of interest" description="Disordered" evidence="9">
    <location>
        <begin position="53"/>
        <end position="79"/>
    </location>
</feature>
<dbReference type="EMBL" id="JALLAZ020001771">
    <property type="protein sequence ID" value="KAL3764491.1"/>
    <property type="molecule type" value="Genomic_DNA"/>
</dbReference>
<comment type="catalytic activity">
    <reaction evidence="1 8">
        <text>D-erythro-1-(imidazol-4-yl)glycerol 3-phosphate = 3-(imidazol-4-yl)-2-oxopropyl phosphate + H2O</text>
        <dbReference type="Rhea" id="RHEA:11040"/>
        <dbReference type="ChEBI" id="CHEBI:15377"/>
        <dbReference type="ChEBI" id="CHEBI:57766"/>
        <dbReference type="ChEBI" id="CHEBI:58278"/>
        <dbReference type="EC" id="4.2.1.19"/>
    </reaction>
</comment>
<evidence type="ECO:0000256" key="9">
    <source>
        <dbReference type="SAM" id="MobiDB-lite"/>
    </source>
</evidence>
<dbReference type="InterPro" id="IPR038494">
    <property type="entry name" value="IGPD_sf"/>
</dbReference>
<evidence type="ECO:0000256" key="1">
    <source>
        <dbReference type="ARBA" id="ARBA00001723"/>
    </source>
</evidence>
<evidence type="ECO:0000313" key="11">
    <source>
        <dbReference type="Proteomes" id="UP001530315"/>
    </source>
</evidence>
<proteinExistence type="inferred from homology"/>
<evidence type="ECO:0000256" key="2">
    <source>
        <dbReference type="ARBA" id="ARBA00005047"/>
    </source>
</evidence>